<comment type="similarity">
    <text evidence="1">Belongs to the aldo/keto reductase family.</text>
</comment>
<evidence type="ECO:0000256" key="2">
    <source>
        <dbReference type="ARBA" id="ARBA00022857"/>
    </source>
</evidence>
<reference key="2">
    <citation type="submission" date="2011-04" db="EMBL/GenBank/DDBJ databases">
        <title>Whole genome sequence of Melissococcus plutonius ATCC 35311.</title>
        <authorList>
            <person name="Okumura K."/>
            <person name="Arai R."/>
            <person name="Osaki M."/>
            <person name="Okura M."/>
            <person name="Kirikae T."/>
            <person name="Takamatsu D."/>
            <person name="Akiyama T."/>
        </authorList>
    </citation>
    <scope>NUCLEOTIDE SEQUENCE</scope>
    <source>
        <strain>ATCC 35311</strain>
    </source>
</reference>
<dbReference type="STRING" id="940190.MPTP_0343"/>
<keyword evidence="6" id="KW-1185">Reference proteome</keyword>
<dbReference type="InterPro" id="IPR018170">
    <property type="entry name" value="Aldo/ket_reductase_CS"/>
</dbReference>
<dbReference type="EMBL" id="AP012200">
    <property type="protein sequence ID" value="BAK20827.1"/>
    <property type="molecule type" value="Genomic_DNA"/>
</dbReference>
<dbReference type="Pfam" id="PF00248">
    <property type="entry name" value="Aldo_ket_red"/>
    <property type="match status" value="1"/>
</dbReference>
<dbReference type="PROSITE" id="PS00798">
    <property type="entry name" value="ALDOKETO_REDUCTASE_1"/>
    <property type="match status" value="1"/>
</dbReference>
<dbReference type="PANTHER" id="PTHR43827">
    <property type="entry name" value="2,5-DIKETO-D-GLUCONIC ACID REDUCTASE"/>
    <property type="match status" value="1"/>
</dbReference>
<name>F3Y8J9_MELPT</name>
<dbReference type="InterPro" id="IPR020471">
    <property type="entry name" value="AKR"/>
</dbReference>
<dbReference type="HOGENOM" id="CLU_023205_19_3_9"/>
<dbReference type="GO" id="GO:0016616">
    <property type="term" value="F:oxidoreductase activity, acting on the CH-OH group of donors, NAD or NADP as acceptor"/>
    <property type="evidence" value="ECO:0007669"/>
    <property type="project" value="UniProtKB-ARBA"/>
</dbReference>
<evidence type="ECO:0000259" key="4">
    <source>
        <dbReference type="Pfam" id="PF00248"/>
    </source>
</evidence>
<reference evidence="5 6" key="1">
    <citation type="journal article" date="2011" name="J. Bacteriol.">
        <title>Complete genome sequence of Melissococcus plutonius ATCC 35311.</title>
        <authorList>
            <person name="Okumura K."/>
            <person name="Arai R."/>
            <person name="Okura M."/>
            <person name="Kirikae T."/>
            <person name="Takamatsu D."/>
            <person name="Osaki M."/>
            <person name="Miyoshi-Akiyama T."/>
        </authorList>
    </citation>
    <scope>NUCLEOTIDE SEQUENCE [LARGE SCALE GENOMIC DNA]</scope>
    <source>
        <strain evidence="6">ATCC 35311 / CIP 104052 / LMG 20360 / NCIMB 702443</strain>
    </source>
</reference>
<keyword evidence="3" id="KW-0560">Oxidoreductase</keyword>
<evidence type="ECO:0000313" key="6">
    <source>
        <dbReference type="Proteomes" id="UP000008456"/>
    </source>
</evidence>
<dbReference type="SUPFAM" id="SSF51430">
    <property type="entry name" value="NAD(P)-linked oxidoreductase"/>
    <property type="match status" value="1"/>
</dbReference>
<dbReference type="Gene3D" id="3.20.20.100">
    <property type="entry name" value="NADP-dependent oxidoreductase domain"/>
    <property type="match status" value="1"/>
</dbReference>
<protein>
    <submittedName>
        <fullName evidence="5">Oxidoreductase of aldo/keto reductase family, subgroup 1</fullName>
    </submittedName>
</protein>
<evidence type="ECO:0000256" key="1">
    <source>
        <dbReference type="ARBA" id="ARBA00007905"/>
    </source>
</evidence>
<feature type="domain" description="NADP-dependent oxidoreductase" evidence="4">
    <location>
        <begin position="15"/>
        <end position="68"/>
    </location>
</feature>
<dbReference type="KEGG" id="mps:MPTP_0343"/>
<dbReference type="AlphaFoldDB" id="F3Y8J9"/>
<accession>F3Y8J9</accession>
<evidence type="ECO:0000256" key="3">
    <source>
        <dbReference type="ARBA" id="ARBA00023002"/>
    </source>
</evidence>
<sequence>MNETFTLANNIKIPKIGFGTWMIKNEDAAKNVQDAIQVGYRHIDTAEAYQNEQGVGEGIHASGINRKKFL</sequence>
<gene>
    <name evidence="5" type="ordered locus">MPTP_0343</name>
</gene>
<dbReference type="Proteomes" id="UP000008456">
    <property type="component" value="Chromosome"/>
</dbReference>
<organism evidence="5 6">
    <name type="scientific">Melissococcus plutonius (strain ATCC 35311 / DSM 29964 / CIP 104052 / LMG 20360 / NCIMB 702443)</name>
    <dbReference type="NCBI Taxonomy" id="940190"/>
    <lineage>
        <taxon>Bacteria</taxon>
        <taxon>Bacillati</taxon>
        <taxon>Bacillota</taxon>
        <taxon>Bacilli</taxon>
        <taxon>Lactobacillales</taxon>
        <taxon>Enterococcaceae</taxon>
        <taxon>Melissococcus</taxon>
    </lineage>
</organism>
<keyword evidence="2" id="KW-0521">NADP</keyword>
<dbReference type="InterPro" id="IPR023210">
    <property type="entry name" value="NADP_OxRdtase_dom"/>
</dbReference>
<evidence type="ECO:0000313" key="5">
    <source>
        <dbReference type="EMBL" id="BAK20827.1"/>
    </source>
</evidence>
<dbReference type="InterPro" id="IPR036812">
    <property type="entry name" value="NAD(P)_OxRdtase_dom_sf"/>
</dbReference>
<proteinExistence type="inferred from homology"/>
<dbReference type="PANTHER" id="PTHR43827:SF3">
    <property type="entry name" value="NADP-DEPENDENT OXIDOREDUCTASE DOMAIN-CONTAINING PROTEIN"/>
    <property type="match status" value="1"/>
</dbReference>